<dbReference type="InterPro" id="IPR036047">
    <property type="entry name" value="F-box-like_dom_sf"/>
</dbReference>
<dbReference type="Gene3D" id="1.20.1280.50">
    <property type="match status" value="1"/>
</dbReference>
<dbReference type="GeneID" id="98151495"/>
<protein>
    <recommendedName>
        <fullName evidence="1">F-box domain-containing protein</fullName>
    </recommendedName>
</protein>
<gene>
    <name evidence="2" type="ORF">BJX68DRAFT_133010</name>
</gene>
<feature type="domain" description="F-box" evidence="1">
    <location>
        <begin position="36"/>
        <end position="66"/>
    </location>
</feature>
<sequence length="310" mass="36292">MPLSPWLASFRSEKGDKAEEGEKTKIAKPHRLFYTSDVVKEILLCLEMRPLINCQRVCRLWHDIVEASDTLQEALFLKASQRQISSSDPSERNPLVSKLIWPNLQNYKEAQHRKRRLPKKHKKHNFFGERAYLGPEANWRRMLLQQPPTGRTGITELLTDQQGVPNLSIISCQPNDNPTFLRMHHLIAAIEKGVLTARRSRVFAFLATRPRNASLVTWNSRDQIWYAWSQDYFGCDFVIFTVRRLVMLDEACARGKPWPRCPTELDVWYHEQFGLPYWPEPTTKSIPLHGTTGFFKRYQEEEEEESLNRL</sequence>
<name>A0ABR4JZW7_9EURO</name>
<evidence type="ECO:0000259" key="1">
    <source>
        <dbReference type="Pfam" id="PF00646"/>
    </source>
</evidence>
<dbReference type="InterPro" id="IPR001810">
    <property type="entry name" value="F-box_dom"/>
</dbReference>
<dbReference type="Proteomes" id="UP001610444">
    <property type="component" value="Unassembled WGS sequence"/>
</dbReference>
<evidence type="ECO:0000313" key="2">
    <source>
        <dbReference type="EMBL" id="KAL2845581.1"/>
    </source>
</evidence>
<keyword evidence="3" id="KW-1185">Reference proteome</keyword>
<dbReference type="RefSeq" id="XP_070896715.1">
    <property type="nucleotide sequence ID" value="XM_071036331.1"/>
</dbReference>
<evidence type="ECO:0000313" key="3">
    <source>
        <dbReference type="Proteomes" id="UP001610444"/>
    </source>
</evidence>
<organism evidence="2 3">
    <name type="scientific">Aspergillus pseudodeflectus</name>
    <dbReference type="NCBI Taxonomy" id="176178"/>
    <lineage>
        <taxon>Eukaryota</taxon>
        <taxon>Fungi</taxon>
        <taxon>Dikarya</taxon>
        <taxon>Ascomycota</taxon>
        <taxon>Pezizomycotina</taxon>
        <taxon>Eurotiomycetes</taxon>
        <taxon>Eurotiomycetidae</taxon>
        <taxon>Eurotiales</taxon>
        <taxon>Aspergillaceae</taxon>
        <taxon>Aspergillus</taxon>
        <taxon>Aspergillus subgen. Nidulantes</taxon>
    </lineage>
</organism>
<accession>A0ABR4JZW7</accession>
<reference evidence="2 3" key="1">
    <citation type="submission" date="2024-07" db="EMBL/GenBank/DDBJ databases">
        <title>Section-level genome sequencing and comparative genomics of Aspergillus sections Usti and Cavernicolus.</title>
        <authorList>
            <consortium name="Lawrence Berkeley National Laboratory"/>
            <person name="Nybo J.L."/>
            <person name="Vesth T.C."/>
            <person name="Theobald S."/>
            <person name="Frisvad J.C."/>
            <person name="Larsen T.O."/>
            <person name="Kjaerboelling I."/>
            <person name="Rothschild-Mancinelli K."/>
            <person name="Lyhne E.K."/>
            <person name="Kogle M.E."/>
            <person name="Barry K."/>
            <person name="Clum A."/>
            <person name="Na H."/>
            <person name="Ledsgaard L."/>
            <person name="Lin J."/>
            <person name="Lipzen A."/>
            <person name="Kuo A."/>
            <person name="Riley R."/>
            <person name="Mondo S."/>
            <person name="LaButti K."/>
            <person name="Haridas S."/>
            <person name="Pangalinan J."/>
            <person name="Salamov A.A."/>
            <person name="Simmons B.A."/>
            <person name="Magnuson J.K."/>
            <person name="Chen J."/>
            <person name="Drula E."/>
            <person name="Henrissat B."/>
            <person name="Wiebenga A."/>
            <person name="Lubbers R.J."/>
            <person name="Gomes A.C."/>
            <person name="Macurrencykelacurrency M.R."/>
            <person name="Stajich J."/>
            <person name="Grigoriev I.V."/>
            <person name="Mortensen U.H."/>
            <person name="De vries R.P."/>
            <person name="Baker S.E."/>
            <person name="Andersen M.R."/>
        </authorList>
    </citation>
    <scope>NUCLEOTIDE SEQUENCE [LARGE SCALE GENOMIC DNA]</scope>
    <source>
        <strain evidence="2 3">CBS 756.74</strain>
    </source>
</reference>
<comment type="caution">
    <text evidence="2">The sequence shown here is derived from an EMBL/GenBank/DDBJ whole genome shotgun (WGS) entry which is preliminary data.</text>
</comment>
<proteinExistence type="predicted"/>
<dbReference type="Pfam" id="PF00646">
    <property type="entry name" value="F-box"/>
    <property type="match status" value="1"/>
</dbReference>
<dbReference type="SUPFAM" id="SSF81383">
    <property type="entry name" value="F-box domain"/>
    <property type="match status" value="1"/>
</dbReference>
<dbReference type="EMBL" id="JBFXLR010000036">
    <property type="protein sequence ID" value="KAL2845581.1"/>
    <property type="molecule type" value="Genomic_DNA"/>
</dbReference>